<dbReference type="CDD" id="cd19481">
    <property type="entry name" value="RecA-like_protease"/>
    <property type="match status" value="1"/>
</dbReference>
<comment type="similarity">
    <text evidence="1">Belongs to the AAA ATPase family.</text>
</comment>
<reference evidence="7" key="1">
    <citation type="journal article" date="2019" name="Int. J. Syst. Evol. Microbiol.">
        <title>The Global Catalogue of Microorganisms (GCM) 10K type strain sequencing project: providing services to taxonomists for standard genome sequencing and annotation.</title>
        <authorList>
            <consortium name="The Broad Institute Genomics Platform"/>
            <consortium name="The Broad Institute Genome Sequencing Center for Infectious Disease"/>
            <person name="Wu L."/>
            <person name="Ma J."/>
        </authorList>
    </citation>
    <scope>NUCLEOTIDE SEQUENCE [LARGE SCALE GENOMIC DNA]</scope>
    <source>
        <strain evidence="7">JCM 18053</strain>
    </source>
</reference>
<dbReference type="EMBL" id="BAABIA010000004">
    <property type="protein sequence ID" value="GAA5141183.1"/>
    <property type="molecule type" value="Genomic_DNA"/>
</dbReference>
<feature type="region of interest" description="Disordered" evidence="4">
    <location>
        <begin position="1"/>
        <end position="56"/>
    </location>
</feature>
<dbReference type="PANTHER" id="PTHR23073">
    <property type="entry name" value="26S PROTEASOME REGULATORY SUBUNIT"/>
    <property type="match status" value="1"/>
</dbReference>
<dbReference type="InterPro" id="IPR027417">
    <property type="entry name" value="P-loop_NTPase"/>
</dbReference>
<dbReference type="SUPFAM" id="SSF52540">
    <property type="entry name" value="P-loop containing nucleoside triphosphate hydrolases"/>
    <property type="match status" value="1"/>
</dbReference>
<evidence type="ECO:0000256" key="4">
    <source>
        <dbReference type="SAM" id="MobiDB-lite"/>
    </source>
</evidence>
<comment type="caution">
    <text evidence="6">The sequence shown here is derived from an EMBL/GenBank/DDBJ whole genome shotgun (WGS) entry which is preliminary data.</text>
</comment>
<dbReference type="SMART" id="SM00382">
    <property type="entry name" value="AAA"/>
    <property type="match status" value="1"/>
</dbReference>
<keyword evidence="7" id="KW-1185">Reference proteome</keyword>
<dbReference type="InterPro" id="IPR003959">
    <property type="entry name" value="ATPase_AAA_core"/>
</dbReference>
<feature type="domain" description="AAA+ ATPase" evidence="5">
    <location>
        <begin position="100"/>
        <end position="233"/>
    </location>
</feature>
<keyword evidence="2" id="KW-0547">Nucleotide-binding</keyword>
<dbReference type="InterPro" id="IPR003593">
    <property type="entry name" value="AAA+_ATPase"/>
</dbReference>
<dbReference type="Pfam" id="PF00004">
    <property type="entry name" value="AAA"/>
    <property type="match status" value="1"/>
</dbReference>
<organism evidence="6 7">
    <name type="scientific">Prosthecobacter algae</name>
    <dbReference type="NCBI Taxonomy" id="1144682"/>
    <lineage>
        <taxon>Bacteria</taxon>
        <taxon>Pseudomonadati</taxon>
        <taxon>Verrucomicrobiota</taxon>
        <taxon>Verrucomicrobiia</taxon>
        <taxon>Verrucomicrobiales</taxon>
        <taxon>Verrucomicrobiaceae</taxon>
        <taxon>Prosthecobacter</taxon>
    </lineage>
</organism>
<gene>
    <name evidence="6" type="ORF">GCM10023213_24990</name>
</gene>
<dbReference type="InterPro" id="IPR050221">
    <property type="entry name" value="26S_Proteasome_ATPase"/>
</dbReference>
<evidence type="ECO:0000256" key="2">
    <source>
        <dbReference type="ARBA" id="ARBA00022741"/>
    </source>
</evidence>
<accession>A0ABP9P5U1</accession>
<evidence type="ECO:0000313" key="6">
    <source>
        <dbReference type="EMBL" id="GAA5141183.1"/>
    </source>
</evidence>
<name>A0ABP9P5U1_9BACT</name>
<sequence length="343" mass="38562">MAEPKHPTTMPTRTDPEIELPADAATSDDHRNPRRRRRDRDEEEPPPDVGMLVQPESRHDLDKLILHPEVKTDILAGLRALEIRADLDRIWNLSAIQPQQGRCILNFYGPPGTGKTRAALGIALRLGKPLYQVDYSAVISKYLGDTAKHIKAAFSAAREHDAVLFFDEADSLLSKRVSTGESCSTSINQNRNCLMQELDRFDGVVIVTTNLFENYDPALLRRIQRHIKFRVPNASMRRELFALHLPNPDRVQADYAVLAELSKGLSGGDILNICINAIYAGSTNPNPEQWMVTQTMLEREIAKAKKAKAEHSGEKGKSRRRIGFLDCCSSFQKQDTHSRMRSA</sequence>
<evidence type="ECO:0000256" key="1">
    <source>
        <dbReference type="ARBA" id="ARBA00006914"/>
    </source>
</evidence>
<evidence type="ECO:0000256" key="3">
    <source>
        <dbReference type="ARBA" id="ARBA00022840"/>
    </source>
</evidence>
<keyword evidence="3" id="KW-0067">ATP-binding</keyword>
<evidence type="ECO:0000259" key="5">
    <source>
        <dbReference type="SMART" id="SM00382"/>
    </source>
</evidence>
<dbReference type="Proteomes" id="UP001499852">
    <property type="component" value="Unassembled WGS sequence"/>
</dbReference>
<dbReference type="Gene3D" id="3.40.50.300">
    <property type="entry name" value="P-loop containing nucleotide triphosphate hydrolases"/>
    <property type="match status" value="1"/>
</dbReference>
<evidence type="ECO:0000313" key="7">
    <source>
        <dbReference type="Proteomes" id="UP001499852"/>
    </source>
</evidence>
<proteinExistence type="inferred from homology"/>
<protein>
    <recommendedName>
        <fullName evidence="5">AAA+ ATPase domain-containing protein</fullName>
    </recommendedName>
</protein>